<evidence type="ECO:0000256" key="3">
    <source>
        <dbReference type="ARBA" id="ARBA00013254"/>
    </source>
</evidence>
<dbReference type="EC" id="3.1.1.23" evidence="3"/>
<organism evidence="6">
    <name type="scientific">Caldilinea aerophila</name>
    <dbReference type="NCBI Taxonomy" id="133453"/>
    <lineage>
        <taxon>Bacteria</taxon>
        <taxon>Bacillati</taxon>
        <taxon>Chloroflexota</taxon>
        <taxon>Caldilineae</taxon>
        <taxon>Caldilineales</taxon>
        <taxon>Caldilineaceae</taxon>
        <taxon>Caldilinea</taxon>
    </lineage>
</organism>
<comment type="caution">
    <text evidence="6">The sequence shown here is derived from an EMBL/GenBank/DDBJ whole genome shotgun (WGS) entry which is preliminary data.</text>
</comment>
<dbReference type="PANTHER" id="PTHR11614">
    <property type="entry name" value="PHOSPHOLIPASE-RELATED"/>
    <property type="match status" value="1"/>
</dbReference>
<dbReference type="FunFam" id="3.40.50.1820:FF:000117">
    <property type="entry name" value="Monoglyceride lipase, putative"/>
    <property type="match status" value="1"/>
</dbReference>
<evidence type="ECO:0000256" key="2">
    <source>
        <dbReference type="ARBA" id="ARBA00008645"/>
    </source>
</evidence>
<evidence type="ECO:0000259" key="5">
    <source>
        <dbReference type="Pfam" id="PF12146"/>
    </source>
</evidence>
<gene>
    <name evidence="6" type="ORF">ENQ20_11515</name>
</gene>
<protein>
    <recommendedName>
        <fullName evidence="4">Monoacylglycerol lipase</fullName>
        <ecNumber evidence="3">3.1.1.23</ecNumber>
    </recommendedName>
</protein>
<dbReference type="SUPFAM" id="SSF53474">
    <property type="entry name" value="alpha/beta-Hydrolases"/>
    <property type="match status" value="1"/>
</dbReference>
<dbReference type="PRINTS" id="PR00111">
    <property type="entry name" value="ABHYDROLASE"/>
</dbReference>
<dbReference type="GO" id="GO:0047372">
    <property type="term" value="F:monoacylglycerol lipase activity"/>
    <property type="evidence" value="ECO:0007669"/>
    <property type="project" value="UniProtKB-EC"/>
</dbReference>
<dbReference type="InterPro" id="IPR000073">
    <property type="entry name" value="AB_hydrolase_1"/>
</dbReference>
<proteinExistence type="inferred from homology"/>
<dbReference type="EMBL" id="DSMG01000116">
    <property type="protein sequence ID" value="HDX32100.1"/>
    <property type="molecule type" value="Genomic_DNA"/>
</dbReference>
<feature type="domain" description="Serine aminopeptidase S33" evidence="5">
    <location>
        <begin position="27"/>
        <end position="260"/>
    </location>
</feature>
<dbReference type="InterPro" id="IPR051044">
    <property type="entry name" value="MAG_DAG_Lipase"/>
</dbReference>
<evidence type="ECO:0000256" key="1">
    <source>
        <dbReference type="ARBA" id="ARBA00001613"/>
    </source>
</evidence>
<name>A0A7C1FSE0_9CHLR</name>
<comment type="catalytic activity">
    <reaction evidence="1">
        <text>Hydrolyzes glycerol monoesters of long-chain fatty acids.</text>
        <dbReference type="EC" id="3.1.1.23"/>
    </reaction>
</comment>
<dbReference type="InterPro" id="IPR029058">
    <property type="entry name" value="AB_hydrolase_fold"/>
</dbReference>
<keyword evidence="6" id="KW-0378">Hydrolase</keyword>
<evidence type="ECO:0000256" key="4">
    <source>
        <dbReference type="ARBA" id="ARBA00071261"/>
    </source>
</evidence>
<reference evidence="6" key="1">
    <citation type="journal article" date="2020" name="mSystems">
        <title>Genome- and Community-Level Interaction Insights into Carbon Utilization and Element Cycling Functions of Hydrothermarchaeota in Hydrothermal Sediment.</title>
        <authorList>
            <person name="Zhou Z."/>
            <person name="Liu Y."/>
            <person name="Xu W."/>
            <person name="Pan J."/>
            <person name="Luo Z.H."/>
            <person name="Li M."/>
        </authorList>
    </citation>
    <scope>NUCLEOTIDE SEQUENCE [LARGE SCALE GENOMIC DNA]</scope>
    <source>
        <strain evidence="6">SpSt-289</strain>
    </source>
</reference>
<accession>A0A7C1FSE0</accession>
<sequence length="277" mass="30386">MINQQFTVRGAGGVELFAQRWLPKETSRGVVVLVHGFGEHSDRYVNLVTALTAAGYAVYGFDHRGHGRSPGQRGHVERFEDFLEDVRQVILHARADQPALPLFLFGHSVGGLVALYYALLHPAELAGVIASAPLLSQPNISPIVLMVARLLSRFVPTFPLDTGLDPTTISRDPAEVQRYTTDPLVHAKTSARAGDEGMKALAWVQAHAGELHTPLLLYHGDDDRLVSIAGSRTFFANAGSADKTFWELPGGFHESHNDLDREQLFARVVAWLDAHTQ</sequence>
<dbReference type="Pfam" id="PF12146">
    <property type="entry name" value="Hydrolase_4"/>
    <property type="match status" value="1"/>
</dbReference>
<dbReference type="Gene3D" id="3.40.50.1820">
    <property type="entry name" value="alpha/beta hydrolase"/>
    <property type="match status" value="1"/>
</dbReference>
<dbReference type="AlphaFoldDB" id="A0A7C1FSE0"/>
<dbReference type="InterPro" id="IPR022742">
    <property type="entry name" value="Hydrolase_4"/>
</dbReference>
<evidence type="ECO:0000313" key="6">
    <source>
        <dbReference type="EMBL" id="HDX32100.1"/>
    </source>
</evidence>
<comment type="similarity">
    <text evidence="2">Belongs to the AB hydrolase superfamily.</text>
</comment>